<protein>
    <recommendedName>
        <fullName evidence="2">DUF1995 domain-containing protein</fullName>
    </recommendedName>
</protein>
<keyword evidence="1" id="KW-1133">Transmembrane helix</keyword>
<dbReference type="EMBL" id="JAMWBK010000007">
    <property type="protein sequence ID" value="KAJ8903566.1"/>
    <property type="molecule type" value="Genomic_DNA"/>
</dbReference>
<reference evidence="3 4" key="1">
    <citation type="journal article" date="2023" name="Nat. Commun.">
        <title>Origin of minicircular mitochondrial genomes in red algae.</title>
        <authorList>
            <person name="Lee Y."/>
            <person name="Cho C.H."/>
            <person name="Lee Y.M."/>
            <person name="Park S.I."/>
            <person name="Yang J.H."/>
            <person name="West J.A."/>
            <person name="Bhattacharya D."/>
            <person name="Yoon H.S."/>
        </authorList>
    </citation>
    <scope>NUCLEOTIDE SEQUENCE [LARGE SCALE GENOMIC DNA]</scope>
    <source>
        <strain evidence="3 4">CCMP1338</strain>
        <tissue evidence="3">Whole cell</tissue>
    </source>
</reference>
<proteinExistence type="predicted"/>
<evidence type="ECO:0000259" key="2">
    <source>
        <dbReference type="Pfam" id="PF09353"/>
    </source>
</evidence>
<accession>A0AAV8USI1</accession>
<evidence type="ECO:0000256" key="1">
    <source>
        <dbReference type="SAM" id="Phobius"/>
    </source>
</evidence>
<dbReference type="PANTHER" id="PTHR35509">
    <property type="entry name" value="DOMAIN PROTEIN, PUTATIVE (DUF1995)-RELATED"/>
    <property type="match status" value="1"/>
</dbReference>
<keyword evidence="4" id="KW-1185">Reference proteome</keyword>
<feature type="domain" description="DUF1995" evidence="2">
    <location>
        <begin position="33"/>
        <end position="265"/>
    </location>
</feature>
<keyword evidence="1" id="KW-0472">Membrane</keyword>
<feature type="transmembrane region" description="Helical" evidence="1">
    <location>
        <begin position="296"/>
        <end position="316"/>
    </location>
</feature>
<evidence type="ECO:0000313" key="3">
    <source>
        <dbReference type="EMBL" id="KAJ8903566.1"/>
    </source>
</evidence>
<gene>
    <name evidence="3" type="ORF">NDN08_004670</name>
</gene>
<dbReference type="InterPro" id="IPR018962">
    <property type="entry name" value="DUF1995"/>
</dbReference>
<dbReference type="Proteomes" id="UP001157974">
    <property type="component" value="Unassembled WGS sequence"/>
</dbReference>
<keyword evidence="1" id="KW-0812">Transmembrane</keyword>
<dbReference type="PANTHER" id="PTHR35509:SF6">
    <property type="entry name" value="ADENYLATE KINASE"/>
    <property type="match status" value="1"/>
</dbReference>
<organism evidence="3 4">
    <name type="scientific">Rhodosorus marinus</name>
    <dbReference type="NCBI Taxonomy" id="101924"/>
    <lineage>
        <taxon>Eukaryota</taxon>
        <taxon>Rhodophyta</taxon>
        <taxon>Stylonematophyceae</taxon>
        <taxon>Stylonematales</taxon>
        <taxon>Stylonemataceae</taxon>
        <taxon>Rhodosorus</taxon>
    </lineage>
</organism>
<dbReference type="InterPro" id="IPR053021">
    <property type="entry name" value="Chloroplast_ADK"/>
</dbReference>
<dbReference type="AlphaFoldDB" id="A0AAV8USI1"/>
<dbReference type="Pfam" id="PF09353">
    <property type="entry name" value="DUF1995"/>
    <property type="match status" value="1"/>
</dbReference>
<name>A0AAV8USI1_9RHOD</name>
<evidence type="ECO:0000313" key="4">
    <source>
        <dbReference type="Proteomes" id="UP001157974"/>
    </source>
</evidence>
<sequence>MATCSFISGVLKSPSGIQRRSAICMSEDRPSAPGSLEEVLVGAVNSVTGGIEGGLKRLRVTVLLPGLNDKVENTFPFNEELLFFVTRALATSEAFDRRHLRLLFESTGQAASARAYYEKTGNPTNENVSYGSLLPKEVREGGGDGDAYILVSPQNRTGDPVILDVEKILNKAPDAIHILLNPKLEHNQANIAASIVETDRRRVLIESFKEVYHYRPLYVVRRPTLETSQVGLLQYQYGRPWRVFTGSEQDLTFADEFESLPGRSQISKVVEAGREKNRKPQSEEEVQAIKQSEQKFLGLLANLSIATILTAVFLFLRTREVVAP</sequence>
<comment type="caution">
    <text evidence="3">The sequence shown here is derived from an EMBL/GenBank/DDBJ whole genome shotgun (WGS) entry which is preliminary data.</text>
</comment>